<feature type="region of interest" description="Disordered" evidence="1">
    <location>
        <begin position="287"/>
        <end position="309"/>
    </location>
</feature>
<protein>
    <submittedName>
        <fullName evidence="3">Undecaprenyl-phosphate 4-deoxy-4-formamido-L-arabinose transferase</fullName>
        <ecNumber evidence="3">2.4.2.53</ecNumber>
    </submittedName>
</protein>
<feature type="domain" description="Glycosyltransferase 2-like" evidence="2">
    <location>
        <begin position="17"/>
        <end position="182"/>
    </location>
</feature>
<reference evidence="3 4" key="1">
    <citation type="submission" date="2019-02" db="EMBL/GenBank/DDBJ databases">
        <title>Deep-cultivation of Planctomycetes and their phenomic and genomic characterization uncovers novel biology.</title>
        <authorList>
            <person name="Wiegand S."/>
            <person name="Jogler M."/>
            <person name="Boedeker C."/>
            <person name="Pinto D."/>
            <person name="Vollmers J."/>
            <person name="Rivas-Marin E."/>
            <person name="Kohn T."/>
            <person name="Peeters S.H."/>
            <person name="Heuer A."/>
            <person name="Rast P."/>
            <person name="Oberbeckmann S."/>
            <person name="Bunk B."/>
            <person name="Jeske O."/>
            <person name="Meyerdierks A."/>
            <person name="Storesund J.E."/>
            <person name="Kallscheuer N."/>
            <person name="Luecker S."/>
            <person name="Lage O.M."/>
            <person name="Pohl T."/>
            <person name="Merkel B.J."/>
            <person name="Hornburger P."/>
            <person name="Mueller R.-W."/>
            <person name="Bruemmer F."/>
            <person name="Labrenz M."/>
            <person name="Spormann A.M."/>
            <person name="Op den Camp H."/>
            <person name="Overmann J."/>
            <person name="Amann R."/>
            <person name="Jetten M.S.M."/>
            <person name="Mascher T."/>
            <person name="Medema M.H."/>
            <person name="Devos D.P."/>
            <person name="Kaster A.-K."/>
            <person name="Ovreas L."/>
            <person name="Rohde M."/>
            <person name="Galperin M.Y."/>
            <person name="Jogler C."/>
        </authorList>
    </citation>
    <scope>NUCLEOTIDE SEQUENCE [LARGE SCALE GENOMIC DNA]</scope>
    <source>
        <strain evidence="3 4">V22</strain>
    </source>
</reference>
<keyword evidence="4" id="KW-1185">Reference proteome</keyword>
<dbReference type="GO" id="GO:0099621">
    <property type="term" value="F:undecaprenyl-phosphate 4-deoxy-4-formamido-L-arabinose transferase activity"/>
    <property type="evidence" value="ECO:0007669"/>
    <property type="project" value="UniProtKB-EC"/>
</dbReference>
<evidence type="ECO:0000259" key="2">
    <source>
        <dbReference type="Pfam" id="PF00535"/>
    </source>
</evidence>
<dbReference type="Gene3D" id="3.90.550.10">
    <property type="entry name" value="Spore Coat Polysaccharide Biosynthesis Protein SpsA, Chain A"/>
    <property type="match status" value="1"/>
</dbReference>
<dbReference type="PANTHER" id="PTHR48090:SF7">
    <property type="entry name" value="RFBJ PROTEIN"/>
    <property type="match status" value="1"/>
</dbReference>
<sequence>MSIEPTSEFAQPNLLLSVVIPAYNEEKNLKSTVTSLVTLLIEERVPYEIIIVDDSSRDDTAKVAQTLRESDCQIKLVRRTPPRGFGRAIRSGLAAASGDAIIICMADESDDPRDVVTYYRKLQEGYDAVFGSRFIRGSVVRDYPRLKLVVNRMVNKTIQWMFWCKFNDLTNAFKAYRRDVLMECAPFLSCHFNITLEMSLGVLIRHHNIAQIPINWYGRTWGSSNLSLRRMGRRYLQTLLKVYSEWILVSDDLIEDRLAHHRNMEAAQENHERRLQEQSERLSRIEKMLTSDGTEKQGTSHVNPEESHS</sequence>
<evidence type="ECO:0000313" key="3">
    <source>
        <dbReference type="EMBL" id="QDT66729.1"/>
    </source>
</evidence>
<dbReference type="OrthoDB" id="9772170at2"/>
<name>A0A517TED4_9PLAN</name>
<proteinExistence type="predicted"/>
<dbReference type="EC" id="2.4.2.53" evidence="3"/>
<dbReference type="SUPFAM" id="SSF53448">
    <property type="entry name" value="Nucleotide-diphospho-sugar transferases"/>
    <property type="match status" value="1"/>
</dbReference>
<dbReference type="RefSeq" id="WP_145266049.1">
    <property type="nucleotide sequence ID" value="NZ_CP036316.1"/>
</dbReference>
<dbReference type="Proteomes" id="UP000319976">
    <property type="component" value="Chromosome"/>
</dbReference>
<dbReference type="CDD" id="cd04179">
    <property type="entry name" value="DPM_DPG-synthase_like"/>
    <property type="match status" value="1"/>
</dbReference>
<dbReference type="PANTHER" id="PTHR48090">
    <property type="entry name" value="UNDECAPRENYL-PHOSPHATE 4-DEOXY-4-FORMAMIDO-L-ARABINOSE TRANSFERASE-RELATED"/>
    <property type="match status" value="1"/>
</dbReference>
<evidence type="ECO:0000313" key="4">
    <source>
        <dbReference type="Proteomes" id="UP000319976"/>
    </source>
</evidence>
<dbReference type="InterPro" id="IPR001173">
    <property type="entry name" value="Glyco_trans_2-like"/>
</dbReference>
<evidence type="ECO:0000256" key="1">
    <source>
        <dbReference type="SAM" id="MobiDB-lite"/>
    </source>
</evidence>
<gene>
    <name evidence="3" type="primary">arnC_5</name>
    <name evidence="3" type="ORF">V22_40000</name>
</gene>
<dbReference type="Pfam" id="PF00535">
    <property type="entry name" value="Glycos_transf_2"/>
    <property type="match status" value="1"/>
</dbReference>
<dbReference type="AlphaFoldDB" id="A0A517TED4"/>
<dbReference type="InterPro" id="IPR050256">
    <property type="entry name" value="Glycosyltransferase_2"/>
</dbReference>
<organism evidence="3 4">
    <name type="scientific">Calycomorphotria hydatis</name>
    <dbReference type="NCBI Taxonomy" id="2528027"/>
    <lineage>
        <taxon>Bacteria</taxon>
        <taxon>Pseudomonadati</taxon>
        <taxon>Planctomycetota</taxon>
        <taxon>Planctomycetia</taxon>
        <taxon>Planctomycetales</taxon>
        <taxon>Planctomycetaceae</taxon>
        <taxon>Calycomorphotria</taxon>
    </lineage>
</organism>
<accession>A0A517TED4</accession>
<dbReference type="InterPro" id="IPR029044">
    <property type="entry name" value="Nucleotide-diphossugar_trans"/>
</dbReference>
<dbReference type="EMBL" id="CP036316">
    <property type="protein sequence ID" value="QDT66729.1"/>
    <property type="molecule type" value="Genomic_DNA"/>
</dbReference>
<keyword evidence="3" id="KW-0328">Glycosyltransferase</keyword>
<dbReference type="KEGG" id="chya:V22_40000"/>
<keyword evidence="3" id="KW-0808">Transferase</keyword>